<gene>
    <name evidence="2" type="ORF">S03H2_55135</name>
</gene>
<dbReference type="CDD" id="cd02204">
    <property type="entry name" value="PurL_repeat2"/>
    <property type="match status" value="1"/>
</dbReference>
<dbReference type="InterPro" id="IPR010074">
    <property type="entry name" value="PRibForGlyAmidine_synth_PurL"/>
</dbReference>
<reference evidence="2" key="1">
    <citation type="journal article" date="2014" name="Front. Microbiol.">
        <title>High frequency of phylogenetically diverse reductive dehalogenase-homologous genes in deep subseafloor sedimentary metagenomes.</title>
        <authorList>
            <person name="Kawai M."/>
            <person name="Futagami T."/>
            <person name="Toyoda A."/>
            <person name="Takaki Y."/>
            <person name="Nishi S."/>
            <person name="Hori S."/>
            <person name="Arai W."/>
            <person name="Tsubouchi T."/>
            <person name="Morono Y."/>
            <person name="Uchiyama I."/>
            <person name="Ito T."/>
            <person name="Fujiyama A."/>
            <person name="Inagaki F."/>
            <person name="Takami H."/>
        </authorList>
    </citation>
    <scope>NUCLEOTIDE SEQUENCE</scope>
    <source>
        <strain evidence="2">Expedition CK06-06</strain>
    </source>
</reference>
<dbReference type="Gene3D" id="3.30.1330.10">
    <property type="entry name" value="PurM-like, N-terminal domain"/>
    <property type="match status" value="1"/>
</dbReference>
<evidence type="ECO:0000313" key="2">
    <source>
        <dbReference type="EMBL" id="GAH72321.1"/>
    </source>
</evidence>
<dbReference type="SUPFAM" id="SSF55326">
    <property type="entry name" value="PurM N-terminal domain-like"/>
    <property type="match status" value="1"/>
</dbReference>
<dbReference type="InterPro" id="IPR036676">
    <property type="entry name" value="PurM-like_C_sf"/>
</dbReference>
<feature type="domain" description="PurM-like C-terminal" evidence="1">
    <location>
        <begin position="124"/>
        <end position="241"/>
    </location>
</feature>
<dbReference type="InterPro" id="IPR010918">
    <property type="entry name" value="PurM-like_C_dom"/>
</dbReference>
<accession>X1HQ76</accession>
<sequence length="255" mass="28300">MRNSVACGGNPNKAAILDNFSWGDVNNPKILGELVRTSYGCYDTAVALKVPFISGKDSLNNVFSLKGKKKSILSTLLISCVSICDDVTKSPSSNFKQARNLIYIIGKTKKEMGGSHYFKLFNRTGNAVPELDFKQSYKTLKKIHRAIKKGYVSAIHDCSEGGIGVAISEMIIGGRLGAVMYLEKIIREGNLRDDELLFSESNSRFIVEIPEKRRKAFENCIKGIPYAPIGEVQYSKKLTIYTKKKKAVELDIDTI</sequence>
<dbReference type="PANTHER" id="PTHR43555">
    <property type="entry name" value="PHOSPHORIBOSYLFORMYLGLYCINAMIDINE SYNTHASE SUBUNIT PURL"/>
    <property type="match status" value="1"/>
</dbReference>
<proteinExistence type="predicted"/>
<dbReference type="SUPFAM" id="SSF56042">
    <property type="entry name" value="PurM C-terminal domain-like"/>
    <property type="match status" value="1"/>
</dbReference>
<evidence type="ECO:0000259" key="1">
    <source>
        <dbReference type="Pfam" id="PF02769"/>
    </source>
</evidence>
<dbReference type="GO" id="GO:0004642">
    <property type="term" value="F:phosphoribosylformylglycinamidine synthase activity"/>
    <property type="evidence" value="ECO:0007669"/>
    <property type="project" value="InterPro"/>
</dbReference>
<protein>
    <recommendedName>
        <fullName evidence="1">PurM-like C-terminal domain-containing protein</fullName>
    </recommendedName>
</protein>
<feature type="non-terminal residue" evidence="2">
    <location>
        <position position="255"/>
    </location>
</feature>
<dbReference type="Pfam" id="PF02769">
    <property type="entry name" value="AIRS_C"/>
    <property type="match status" value="1"/>
</dbReference>
<dbReference type="EMBL" id="BARU01035199">
    <property type="protein sequence ID" value="GAH72321.1"/>
    <property type="molecule type" value="Genomic_DNA"/>
</dbReference>
<dbReference type="AlphaFoldDB" id="X1HQ76"/>
<dbReference type="InterPro" id="IPR036921">
    <property type="entry name" value="PurM-like_N_sf"/>
</dbReference>
<dbReference type="PANTHER" id="PTHR43555:SF1">
    <property type="entry name" value="PHOSPHORIBOSYLFORMYLGLYCINAMIDINE SYNTHASE SUBUNIT PURL"/>
    <property type="match status" value="1"/>
</dbReference>
<name>X1HQ76_9ZZZZ</name>
<dbReference type="GO" id="GO:0006189">
    <property type="term" value="P:'de novo' IMP biosynthetic process"/>
    <property type="evidence" value="ECO:0007669"/>
    <property type="project" value="InterPro"/>
</dbReference>
<dbReference type="Gene3D" id="3.90.650.10">
    <property type="entry name" value="PurM-like C-terminal domain"/>
    <property type="match status" value="1"/>
</dbReference>
<comment type="caution">
    <text evidence="2">The sequence shown here is derived from an EMBL/GenBank/DDBJ whole genome shotgun (WGS) entry which is preliminary data.</text>
</comment>
<organism evidence="2">
    <name type="scientific">marine sediment metagenome</name>
    <dbReference type="NCBI Taxonomy" id="412755"/>
    <lineage>
        <taxon>unclassified sequences</taxon>
        <taxon>metagenomes</taxon>
        <taxon>ecological metagenomes</taxon>
    </lineage>
</organism>